<evidence type="ECO:0000256" key="3">
    <source>
        <dbReference type="ARBA" id="ARBA00022598"/>
    </source>
</evidence>
<sequence length="731" mass="81603">MSVSDLIPDEEWLQVPEPPNATPSDPALVFFTSGSTGIPKSILWSHETLSSNIFAARDSFGITLLTKTFQFAGYEFDVNTVESLAVLSTGGTLCIPSEADRTNRLTDAINILQTNWVCLTPSILETLNPKKLPFLKTLVFAGEKLQQKTTSRWVGTLDAVYNWYGPAEASIAICCLVQKDTQIWGNSPITIGKSSSGGLVWLVDPKDRNLLSPIGAVSELCIEGPIVAQYTGQNSLRLNEESFFSPRWLKTGHEELEINVREAQLYQTGDLIRYDGCGRVVFIGRKHESQRKFRGQRVELGEIKFRMQEFLAGRFEATVVAEIFCPSKNNKETLALFISPLNLHYDSKNKVADYLKQTLPVNELEQELLTSLPPYIIPKIYVPLDKMPTNHSGKTDRRRLRQIGSSLAHAELAAMQPSRKAVRQPSIAMEKKLQQLWADVIGIEANAINAGDNFLRLGGDSITAMRLVASARHQNLALTVANVFRAPVFEDMAKCVRYDEESESSNLQLIAPFSLFNPDIHEAAARRHAARVCSVDGSRVTDMYPCTALQEGLLALGTREHGQYVSRSVLSLQPDINRDRLAVAWSATVHKLPLLKTRIIDLPGHGLVQVVLDDLSLEPADDLDTFLRRDQETPMGLGTEFCRAAIVDRNFALTMHHCTYDGNTLRMILEKLERQYLGRPGLFTAPFQNFISHVGKMVTEKSAEFWKQRLTGTEAAQFPALPWATYKPHAY</sequence>
<dbReference type="PROSITE" id="PS00455">
    <property type="entry name" value="AMP_BINDING"/>
    <property type="match status" value="1"/>
</dbReference>
<dbReference type="Gene3D" id="3.30.559.10">
    <property type="entry name" value="Chloramphenicol acetyltransferase-like domain"/>
    <property type="match status" value="1"/>
</dbReference>
<organism evidence="5 6">
    <name type="scientific">Pyricularia grisea</name>
    <name type="common">Crabgrass-specific blast fungus</name>
    <name type="synonym">Magnaporthe grisea</name>
    <dbReference type="NCBI Taxonomy" id="148305"/>
    <lineage>
        <taxon>Eukaryota</taxon>
        <taxon>Fungi</taxon>
        <taxon>Dikarya</taxon>
        <taxon>Ascomycota</taxon>
        <taxon>Pezizomycotina</taxon>
        <taxon>Sordariomycetes</taxon>
        <taxon>Sordariomycetidae</taxon>
        <taxon>Magnaporthales</taxon>
        <taxon>Pyriculariaceae</taxon>
        <taxon>Pyricularia</taxon>
    </lineage>
</organism>
<dbReference type="InterPro" id="IPR001242">
    <property type="entry name" value="Condensation_dom"/>
</dbReference>
<dbReference type="InterPro" id="IPR045851">
    <property type="entry name" value="AMP-bd_C_sf"/>
</dbReference>
<dbReference type="SUPFAM" id="SSF56801">
    <property type="entry name" value="Acetyl-CoA synthetase-like"/>
    <property type="match status" value="1"/>
</dbReference>
<dbReference type="InterPro" id="IPR042099">
    <property type="entry name" value="ANL_N_sf"/>
</dbReference>
<dbReference type="Pfam" id="PF00550">
    <property type="entry name" value="PP-binding"/>
    <property type="match status" value="1"/>
</dbReference>
<keyword evidence="3" id="KW-0436">Ligase</keyword>
<proteinExistence type="predicted"/>
<evidence type="ECO:0000313" key="5">
    <source>
        <dbReference type="EMBL" id="KAI6298927.1"/>
    </source>
</evidence>
<protein>
    <submittedName>
        <fullName evidence="5">NRPS</fullName>
    </submittedName>
</protein>
<gene>
    <name evidence="5" type="ORF">MCOR33_005045</name>
</gene>
<dbReference type="Gene3D" id="3.40.50.12780">
    <property type="entry name" value="N-terminal domain of ligase-like"/>
    <property type="match status" value="1"/>
</dbReference>
<dbReference type="InterPro" id="IPR006162">
    <property type="entry name" value="Ppantetheine_attach_site"/>
</dbReference>
<dbReference type="PANTHER" id="PTHR45527">
    <property type="entry name" value="NONRIBOSOMAL PEPTIDE SYNTHETASE"/>
    <property type="match status" value="1"/>
</dbReference>
<dbReference type="InterPro" id="IPR020845">
    <property type="entry name" value="AMP-binding_CS"/>
</dbReference>
<dbReference type="Gene3D" id="3.30.300.30">
    <property type="match status" value="1"/>
</dbReference>
<dbReference type="InterPro" id="IPR036736">
    <property type="entry name" value="ACP-like_sf"/>
</dbReference>
<dbReference type="PROSITE" id="PS00012">
    <property type="entry name" value="PHOSPHOPANTETHEINE"/>
    <property type="match status" value="1"/>
</dbReference>
<reference evidence="5" key="1">
    <citation type="submission" date="2021-01" db="EMBL/GenBank/DDBJ databases">
        <title>Deciphering the adaptive evolutionary patterns associated with biogeogrpahic diversity in the finger millet blast pathogen Magnaporthe oryzae in Eastern Africa.</title>
        <authorList>
            <person name="Onyema G."/>
            <person name="Shittu T.A."/>
            <person name="Dodsworth S."/>
            <person name="Devilliers S."/>
            <person name="Muthumeenakshi S."/>
            <person name="Sreenivasaprasad S."/>
        </authorList>
    </citation>
    <scope>NUCLEOTIDE SEQUENCE</scope>
    <source>
        <strain evidence="5">D15/s37</strain>
    </source>
</reference>
<evidence type="ECO:0000256" key="1">
    <source>
        <dbReference type="ARBA" id="ARBA00022450"/>
    </source>
</evidence>
<dbReference type="Pfam" id="PF00668">
    <property type="entry name" value="Condensation"/>
    <property type="match status" value="1"/>
</dbReference>
<dbReference type="Pfam" id="PF00501">
    <property type="entry name" value="AMP-binding"/>
    <property type="match status" value="1"/>
</dbReference>
<dbReference type="SUPFAM" id="SSF52777">
    <property type="entry name" value="CoA-dependent acyltransferases"/>
    <property type="match status" value="1"/>
</dbReference>
<feature type="domain" description="Carrier" evidence="4">
    <location>
        <begin position="424"/>
        <end position="500"/>
    </location>
</feature>
<keyword evidence="6" id="KW-1185">Reference proteome</keyword>
<evidence type="ECO:0000256" key="2">
    <source>
        <dbReference type="ARBA" id="ARBA00022553"/>
    </source>
</evidence>
<name>A0ABQ8NNL9_PYRGI</name>
<keyword evidence="2" id="KW-0597">Phosphoprotein</keyword>
<dbReference type="PANTHER" id="PTHR45527:SF1">
    <property type="entry name" value="FATTY ACID SYNTHASE"/>
    <property type="match status" value="1"/>
</dbReference>
<accession>A0ABQ8NNL9</accession>
<keyword evidence="1" id="KW-0596">Phosphopantetheine</keyword>
<evidence type="ECO:0000313" key="6">
    <source>
        <dbReference type="Proteomes" id="UP001059893"/>
    </source>
</evidence>
<dbReference type="InterPro" id="IPR009081">
    <property type="entry name" value="PP-bd_ACP"/>
</dbReference>
<dbReference type="EMBL" id="JABSND010000079">
    <property type="protein sequence ID" value="KAI6298927.1"/>
    <property type="molecule type" value="Genomic_DNA"/>
</dbReference>
<evidence type="ECO:0000259" key="4">
    <source>
        <dbReference type="PROSITE" id="PS50075"/>
    </source>
</evidence>
<dbReference type="InterPro" id="IPR023213">
    <property type="entry name" value="CAT-like_dom_sf"/>
</dbReference>
<dbReference type="InterPro" id="IPR000873">
    <property type="entry name" value="AMP-dep_synth/lig_dom"/>
</dbReference>
<comment type="caution">
    <text evidence="5">The sequence shown here is derived from an EMBL/GenBank/DDBJ whole genome shotgun (WGS) entry which is preliminary data.</text>
</comment>
<dbReference type="Proteomes" id="UP001059893">
    <property type="component" value="Unassembled WGS sequence"/>
</dbReference>
<dbReference type="PROSITE" id="PS50075">
    <property type="entry name" value="CARRIER"/>
    <property type="match status" value="1"/>
</dbReference>
<dbReference type="Gene3D" id="1.10.1200.10">
    <property type="entry name" value="ACP-like"/>
    <property type="match status" value="1"/>
</dbReference>
<dbReference type="SUPFAM" id="SSF47336">
    <property type="entry name" value="ACP-like"/>
    <property type="match status" value="1"/>
</dbReference>